<reference evidence="1" key="1">
    <citation type="submission" date="2020-02" db="EMBL/GenBank/DDBJ databases">
        <title>Genomic Insights into the Phylogeny and Genetic Plasticity of the Human and Animal Enteric Pathogen Clostridium perfringens.</title>
        <authorList>
            <person name="Feng Y."/>
            <person name="Hu Y."/>
        </authorList>
    </citation>
    <scope>NUCLEOTIDE SEQUENCE</scope>
    <source>
        <strain evidence="1">CP-08</strain>
    </source>
</reference>
<organism evidence="1">
    <name type="scientific">Clostridium perfringens</name>
    <dbReference type="NCBI Taxonomy" id="1502"/>
    <lineage>
        <taxon>Bacteria</taxon>
        <taxon>Bacillati</taxon>
        <taxon>Bacillota</taxon>
        <taxon>Clostridia</taxon>
        <taxon>Eubacteriales</taxon>
        <taxon>Clostridiaceae</taxon>
        <taxon>Clostridium</taxon>
    </lineage>
</organism>
<name>A0A6G4ZFP4_CLOPF</name>
<sequence>MEWIKIFKNYTDIKEKVLIYSFCDKEDKWFPELEHIFLHNTKSEMFIVIDLTKKISEISNFYNERYGQVCNKYEKLIEIIIKNWEKSILTYLNFEVEYEEKIEFLKYNITLVIICEKQKIENQQILESNKILKEEKSTNICRKIFIFNEKDSLLSELNYLPFYFDDIKHTDSDRVIALEDELDMIVKEATIFLENLDKSQNEENKC</sequence>
<comment type="caution">
    <text evidence="1">The sequence shown here is derived from an EMBL/GenBank/DDBJ whole genome shotgun (WGS) entry which is preliminary data.</text>
</comment>
<protein>
    <submittedName>
        <fullName evidence="1">Uncharacterized protein</fullName>
    </submittedName>
</protein>
<evidence type="ECO:0000313" key="1">
    <source>
        <dbReference type="EMBL" id="NGT91314.1"/>
    </source>
</evidence>
<gene>
    <name evidence="1" type="ORF">G6Z02_14115</name>
</gene>
<proteinExistence type="predicted"/>
<dbReference type="RefSeq" id="WP_003480745.1">
    <property type="nucleotide sequence ID" value="NZ_JAALNF010000013.1"/>
</dbReference>
<dbReference type="EMBL" id="JAALNF010000013">
    <property type="protein sequence ID" value="NGT91314.1"/>
    <property type="molecule type" value="Genomic_DNA"/>
</dbReference>
<dbReference type="AlphaFoldDB" id="A0A6G4ZFP4"/>
<accession>A0A6G4ZFP4</accession>